<keyword evidence="3" id="KW-1185">Reference proteome</keyword>
<dbReference type="InterPro" id="IPR025736">
    <property type="entry name" value="PucR_C-HTH_dom"/>
</dbReference>
<accession>A0ABN1C8K3</accession>
<feature type="domain" description="PucR C-terminal helix-turn-helix" evidence="1">
    <location>
        <begin position="43"/>
        <end position="75"/>
    </location>
</feature>
<comment type="caution">
    <text evidence="2">The sequence shown here is derived from an EMBL/GenBank/DDBJ whole genome shotgun (WGS) entry which is preliminary data.</text>
</comment>
<dbReference type="Proteomes" id="UP001501576">
    <property type="component" value="Unassembled WGS sequence"/>
</dbReference>
<evidence type="ECO:0000259" key="1">
    <source>
        <dbReference type="Pfam" id="PF13556"/>
    </source>
</evidence>
<organism evidence="2 3">
    <name type="scientific">Streptomyces mordarskii</name>
    <dbReference type="NCBI Taxonomy" id="1226758"/>
    <lineage>
        <taxon>Bacteria</taxon>
        <taxon>Bacillati</taxon>
        <taxon>Actinomycetota</taxon>
        <taxon>Actinomycetes</taxon>
        <taxon>Kitasatosporales</taxon>
        <taxon>Streptomycetaceae</taxon>
        <taxon>Streptomyces</taxon>
    </lineage>
</organism>
<gene>
    <name evidence="2" type="ORF">GCM10010390_15480</name>
</gene>
<name>A0ABN1C8K3_9ACTN</name>
<dbReference type="Pfam" id="PF13556">
    <property type="entry name" value="HTH_30"/>
    <property type="match status" value="1"/>
</dbReference>
<proteinExistence type="predicted"/>
<dbReference type="Gene3D" id="1.10.10.2840">
    <property type="entry name" value="PucR C-terminal helix-turn-helix domain"/>
    <property type="match status" value="1"/>
</dbReference>
<protein>
    <recommendedName>
        <fullName evidence="1">PucR C-terminal helix-turn-helix domain-containing protein</fullName>
    </recommendedName>
</protein>
<dbReference type="InterPro" id="IPR042070">
    <property type="entry name" value="PucR_C-HTH_sf"/>
</dbReference>
<dbReference type="EMBL" id="BAAABZ010000011">
    <property type="protein sequence ID" value="GAA0514039.1"/>
    <property type="molecule type" value="Genomic_DNA"/>
</dbReference>
<evidence type="ECO:0000313" key="2">
    <source>
        <dbReference type="EMBL" id="GAA0514039.1"/>
    </source>
</evidence>
<reference evidence="2 3" key="1">
    <citation type="journal article" date="2019" name="Int. J. Syst. Evol. Microbiol.">
        <title>The Global Catalogue of Microorganisms (GCM) 10K type strain sequencing project: providing services to taxonomists for standard genome sequencing and annotation.</title>
        <authorList>
            <consortium name="The Broad Institute Genomics Platform"/>
            <consortium name="The Broad Institute Genome Sequencing Center for Infectious Disease"/>
            <person name="Wu L."/>
            <person name="Ma J."/>
        </authorList>
    </citation>
    <scope>NUCLEOTIDE SEQUENCE [LARGE SCALE GENOMIC DNA]</scope>
    <source>
        <strain evidence="2 3">JCM 5052</strain>
    </source>
</reference>
<sequence>MAWPRGWARLAGRSLRAAGGPILSDVHTTLENCGKAERARLEESVQSYLRTGSVGASVGELFCHRNTLTNRLRRFA</sequence>
<evidence type="ECO:0000313" key="3">
    <source>
        <dbReference type="Proteomes" id="UP001501576"/>
    </source>
</evidence>